<dbReference type="InterPro" id="IPR011074">
    <property type="entry name" value="CRAL/TRIO_N_dom"/>
</dbReference>
<dbReference type="HOGENOM" id="CLU_016665_2_0_1"/>
<dbReference type="RefSeq" id="XP_007841564.1">
    <property type="nucleotide sequence ID" value="XM_007843373.1"/>
</dbReference>
<dbReference type="Pfam" id="PF03765">
    <property type="entry name" value="CRAL_TRIO_N"/>
    <property type="match status" value="1"/>
</dbReference>
<dbReference type="EMBL" id="KI912121">
    <property type="protein sequence ID" value="ETS73846.1"/>
    <property type="molecule type" value="Genomic_DNA"/>
</dbReference>
<dbReference type="Pfam" id="PF00650">
    <property type="entry name" value="CRAL_TRIO"/>
    <property type="match status" value="1"/>
</dbReference>
<dbReference type="InterPro" id="IPR052432">
    <property type="entry name" value="PITP/CRAL-TRIO"/>
</dbReference>
<dbReference type="InterPro" id="IPR001251">
    <property type="entry name" value="CRAL-TRIO_dom"/>
</dbReference>
<dbReference type="KEGG" id="pfy:PFICI_14792"/>
<proteinExistence type="predicted"/>
<evidence type="ECO:0000259" key="1">
    <source>
        <dbReference type="PROSITE" id="PS50191"/>
    </source>
</evidence>
<dbReference type="OrthoDB" id="43460at2759"/>
<organism evidence="2 3">
    <name type="scientific">Pestalotiopsis fici (strain W106-1 / CGMCC3.15140)</name>
    <dbReference type="NCBI Taxonomy" id="1229662"/>
    <lineage>
        <taxon>Eukaryota</taxon>
        <taxon>Fungi</taxon>
        <taxon>Dikarya</taxon>
        <taxon>Ascomycota</taxon>
        <taxon>Pezizomycotina</taxon>
        <taxon>Sordariomycetes</taxon>
        <taxon>Xylariomycetidae</taxon>
        <taxon>Amphisphaeriales</taxon>
        <taxon>Sporocadaceae</taxon>
        <taxon>Pestalotiopsis</taxon>
    </lineage>
</organism>
<dbReference type="PANTHER" id="PTHR46590:SF1">
    <property type="entry name" value="PHOSPHATIDYLINOSITOL TRANSFER PROTEIN CSR1"/>
    <property type="match status" value="1"/>
</dbReference>
<dbReference type="SUPFAM" id="SSF46938">
    <property type="entry name" value="CRAL/TRIO N-terminal domain"/>
    <property type="match status" value="1"/>
</dbReference>
<dbReference type="InterPro" id="IPR036273">
    <property type="entry name" value="CRAL/TRIO_N_dom_sf"/>
</dbReference>
<reference evidence="3" key="1">
    <citation type="journal article" date="2015" name="BMC Genomics">
        <title>Genomic and transcriptomic analysis of the endophytic fungus Pestalotiopsis fici reveals its lifestyle and high potential for synthesis of natural products.</title>
        <authorList>
            <person name="Wang X."/>
            <person name="Zhang X."/>
            <person name="Liu L."/>
            <person name="Xiang M."/>
            <person name="Wang W."/>
            <person name="Sun X."/>
            <person name="Che Y."/>
            <person name="Guo L."/>
            <person name="Liu G."/>
            <person name="Guo L."/>
            <person name="Wang C."/>
            <person name="Yin W.B."/>
            <person name="Stadler M."/>
            <person name="Zhang X."/>
            <person name="Liu X."/>
        </authorList>
    </citation>
    <scope>NUCLEOTIDE SEQUENCE [LARGE SCALE GENOMIC DNA]</scope>
    <source>
        <strain evidence="3">W106-1 / CGMCC3.15140</strain>
    </source>
</reference>
<evidence type="ECO:0000313" key="2">
    <source>
        <dbReference type="EMBL" id="ETS73846.1"/>
    </source>
</evidence>
<dbReference type="Gene3D" id="3.40.525.10">
    <property type="entry name" value="CRAL-TRIO lipid binding domain"/>
    <property type="match status" value="1"/>
</dbReference>
<gene>
    <name evidence="2" type="ORF">PFICI_14792</name>
</gene>
<dbReference type="AlphaFoldDB" id="W3WM18"/>
<dbReference type="PROSITE" id="PS50191">
    <property type="entry name" value="CRAL_TRIO"/>
    <property type="match status" value="1"/>
</dbReference>
<sequence length="365" mass="42357">MDSNQDHKLQLMWRYLIQLCGVPGSEDGGAASWPRLTDMTTDEFRHELWNFILAEHPDALVLRFLRARKYNVEAAMAMLLSAVRWRRERQLDKTVILIGESVGLKDGPSEDDKGFIAQYRSGKSYVRGTDKENRPIYVIKVGLHDPNMQSAEAMETYILHNVESIRFLAKPPQDKFCLLFDMTGLGLRNMDFHVVKFLLLIFEAKYPETLGLVLIHNAPFVFWGLWNIIKGWLDPVIASKINFTRKTGDLLKFISEENLQSNYGGRDEWQYKYIEPEEGENAKLSDGEQRGEIEKERDELINRFEQETIQWAALPIDQPSMKRNETAVLLRENYWKLDPYIRSTTYYKRAGVVDTQGNVDFHAAK</sequence>
<dbReference type="CDD" id="cd00170">
    <property type="entry name" value="SEC14"/>
    <property type="match status" value="1"/>
</dbReference>
<accession>W3WM18</accession>
<dbReference type="eggNOG" id="KOG1470">
    <property type="taxonomic scope" value="Eukaryota"/>
</dbReference>
<protein>
    <recommendedName>
        <fullName evidence="1">CRAL-TRIO domain-containing protein</fullName>
    </recommendedName>
</protein>
<dbReference type="PANTHER" id="PTHR46590">
    <property type="entry name" value="PHOSPHATIDYLINOSITOL TRANSFER PROTEIN CSR1-RELATED"/>
    <property type="match status" value="1"/>
</dbReference>
<name>W3WM18_PESFW</name>
<dbReference type="Proteomes" id="UP000030651">
    <property type="component" value="Unassembled WGS sequence"/>
</dbReference>
<dbReference type="SMART" id="SM01100">
    <property type="entry name" value="CRAL_TRIO_N"/>
    <property type="match status" value="1"/>
</dbReference>
<evidence type="ECO:0000313" key="3">
    <source>
        <dbReference type="Proteomes" id="UP000030651"/>
    </source>
</evidence>
<dbReference type="SUPFAM" id="SSF52087">
    <property type="entry name" value="CRAL/TRIO domain"/>
    <property type="match status" value="1"/>
</dbReference>
<keyword evidence="3" id="KW-1185">Reference proteome</keyword>
<dbReference type="OMA" id="CITASEM"/>
<dbReference type="InterPro" id="IPR036865">
    <property type="entry name" value="CRAL-TRIO_dom_sf"/>
</dbReference>
<feature type="domain" description="CRAL-TRIO" evidence="1">
    <location>
        <begin position="112"/>
        <end position="271"/>
    </location>
</feature>
<dbReference type="SMART" id="SM00516">
    <property type="entry name" value="SEC14"/>
    <property type="match status" value="1"/>
</dbReference>
<dbReference type="InParanoid" id="W3WM18"/>
<dbReference type="GeneID" id="19279805"/>